<feature type="compositionally biased region" description="Basic residues" evidence="1">
    <location>
        <begin position="170"/>
        <end position="179"/>
    </location>
</feature>
<dbReference type="AlphaFoldDB" id="A0A0K8RRD3"/>
<organism evidence="2">
    <name type="scientific">Ixodes ricinus</name>
    <name type="common">Common tick</name>
    <name type="synonym">Acarus ricinus</name>
    <dbReference type="NCBI Taxonomy" id="34613"/>
    <lineage>
        <taxon>Eukaryota</taxon>
        <taxon>Metazoa</taxon>
        <taxon>Ecdysozoa</taxon>
        <taxon>Arthropoda</taxon>
        <taxon>Chelicerata</taxon>
        <taxon>Arachnida</taxon>
        <taxon>Acari</taxon>
        <taxon>Parasitiformes</taxon>
        <taxon>Ixodida</taxon>
        <taxon>Ixodoidea</taxon>
        <taxon>Ixodidae</taxon>
        <taxon>Ixodinae</taxon>
        <taxon>Ixodes</taxon>
    </lineage>
</organism>
<name>A0A0K8RRD3_IXORI</name>
<feature type="region of interest" description="Disordered" evidence="1">
    <location>
        <begin position="1"/>
        <end position="75"/>
    </location>
</feature>
<feature type="region of interest" description="Disordered" evidence="1">
    <location>
        <begin position="155"/>
        <end position="179"/>
    </location>
</feature>
<feature type="non-terminal residue" evidence="2">
    <location>
        <position position="1"/>
    </location>
</feature>
<sequence>SPEDDARPAAGSGPAEAGGAPPGREGAHDERGGPGQAAQVGGARAPPGTEAEDPKDEAAQSQDPVGPRRRLLFPGDAPRVVGASLVAVRWPESPCLVTAKGCGELSFDEPGKDRHHPPSCWPRIRKLGESDVRDSKRLVFRFGESAVKYFTSCGRRGRSEGPACQMCRKEKGRKRSDVR</sequence>
<evidence type="ECO:0000256" key="1">
    <source>
        <dbReference type="SAM" id="MobiDB-lite"/>
    </source>
</evidence>
<accession>A0A0K8RRD3</accession>
<dbReference type="EMBL" id="GADI01000629">
    <property type="protein sequence ID" value="JAA73179.1"/>
    <property type="molecule type" value="mRNA"/>
</dbReference>
<protein>
    <submittedName>
        <fullName evidence="2">Putative secreted protein</fullName>
    </submittedName>
</protein>
<evidence type="ECO:0000313" key="2">
    <source>
        <dbReference type="EMBL" id="JAA73179.1"/>
    </source>
</evidence>
<feature type="compositionally biased region" description="Low complexity" evidence="1">
    <location>
        <begin position="8"/>
        <end position="24"/>
    </location>
</feature>
<feature type="compositionally biased region" description="Low complexity" evidence="1">
    <location>
        <begin position="36"/>
        <end position="48"/>
    </location>
</feature>
<reference evidence="2" key="1">
    <citation type="submission" date="2012-12" db="EMBL/GenBank/DDBJ databases">
        <title>Identification and characterization of a phenylalanine ammonia-lyase gene family in Isatis indigotica Fort.</title>
        <authorList>
            <person name="Liu Q."/>
            <person name="Chen J."/>
            <person name="Zhou X."/>
            <person name="Di P."/>
            <person name="Xiao Y."/>
            <person name="Xuan H."/>
            <person name="Zhang L."/>
            <person name="Chen W."/>
        </authorList>
    </citation>
    <scope>NUCLEOTIDE SEQUENCE</scope>
    <source>
        <tissue evidence="2">Salivary gland</tissue>
    </source>
</reference>
<proteinExistence type="evidence at transcript level"/>